<evidence type="ECO:0000313" key="4">
    <source>
        <dbReference type="EMBL" id="KAF7334401.1"/>
    </source>
</evidence>
<feature type="signal peptide" evidence="2">
    <location>
        <begin position="1"/>
        <end position="18"/>
    </location>
</feature>
<sequence length="532" mass="57232">MFHCRLLPLALVFHSALAAHFHKRALGATAPAGWNDQGCYTDDVRNRILSDASYSDDAKMTIEACTSYCDGKGFKYSGLEYGKECYCGANAPSGGPGNAADCNMPCSGNTEESCGAGCRKRVYSKEPESQPASALCTAAPAPWDYQGCYPDKRTDRILSDATYTDGQNMSIEACTSYCCTGGYSYAGMEYGKECYCGNYLRAQDVAANPADCNMQCTGNATESCGAGNRIQVYYNAPPPASTPGSVGENGQWKHIGCYMDDTKNRTLPRNTNIAGDMTAEKCTSTCQANNFTVAGLEYSTECWCGNSLGGASSTDDADCNMVCTGDDSQICGGPSRLTVFQDRPPSADSGNHTSNNTEAATTCVQTSTDYDFTLKAVYKADDSETLLSVVNIDQNVSILTDCSTCKTPFVSQKLVHGQLQALHAEHSSGAAVSTPVEKGETVVFKHAEQKTYTEYCTVHGPEDPDSEEATLLAVNGAVGQWHLCPNSKVDGRQVVVWDPIQGHKDYEYTECKGVILVMEYCEDRRRVGSCLQ</sequence>
<gene>
    <name evidence="4" type="ORF">MVEN_02269200</name>
</gene>
<dbReference type="PANTHER" id="PTHR45964">
    <property type="entry name" value="WSCD FAMILY MEMBER CG9164"/>
    <property type="match status" value="1"/>
</dbReference>
<dbReference type="SMART" id="SM00321">
    <property type="entry name" value="WSC"/>
    <property type="match status" value="3"/>
</dbReference>
<feature type="domain" description="WSC" evidence="3">
    <location>
        <begin position="251"/>
        <end position="343"/>
    </location>
</feature>
<dbReference type="InterPro" id="IPR002889">
    <property type="entry name" value="WSC_carb-bd"/>
</dbReference>
<evidence type="ECO:0000256" key="2">
    <source>
        <dbReference type="SAM" id="SignalP"/>
    </source>
</evidence>
<feature type="chain" id="PRO_5034076717" evidence="2">
    <location>
        <begin position="19"/>
        <end position="532"/>
    </location>
</feature>
<evidence type="ECO:0000313" key="5">
    <source>
        <dbReference type="Proteomes" id="UP000620124"/>
    </source>
</evidence>
<protein>
    <submittedName>
        <fullName evidence="4">Copper radical oxidase</fullName>
    </submittedName>
</protein>
<dbReference type="InterPro" id="IPR051589">
    <property type="entry name" value="Sialate-O-sulfotransferase"/>
</dbReference>
<organism evidence="4 5">
    <name type="scientific">Mycena venus</name>
    <dbReference type="NCBI Taxonomy" id="2733690"/>
    <lineage>
        <taxon>Eukaryota</taxon>
        <taxon>Fungi</taxon>
        <taxon>Dikarya</taxon>
        <taxon>Basidiomycota</taxon>
        <taxon>Agaricomycotina</taxon>
        <taxon>Agaricomycetes</taxon>
        <taxon>Agaricomycetidae</taxon>
        <taxon>Agaricales</taxon>
        <taxon>Marasmiineae</taxon>
        <taxon>Mycenaceae</taxon>
        <taxon>Mycena</taxon>
    </lineage>
</organism>
<feature type="domain" description="WSC" evidence="3">
    <location>
        <begin position="33"/>
        <end position="126"/>
    </location>
</feature>
<evidence type="ECO:0000256" key="1">
    <source>
        <dbReference type="ARBA" id="ARBA00022737"/>
    </source>
</evidence>
<dbReference type="Pfam" id="PF01822">
    <property type="entry name" value="WSC"/>
    <property type="match status" value="3"/>
</dbReference>
<accession>A0A8H6X594</accession>
<dbReference type="PROSITE" id="PS51212">
    <property type="entry name" value="WSC"/>
    <property type="match status" value="3"/>
</dbReference>
<evidence type="ECO:0000259" key="3">
    <source>
        <dbReference type="PROSITE" id="PS51212"/>
    </source>
</evidence>
<name>A0A8H6X594_9AGAR</name>
<reference evidence="4" key="1">
    <citation type="submission" date="2020-05" db="EMBL/GenBank/DDBJ databases">
        <title>Mycena genomes resolve the evolution of fungal bioluminescence.</title>
        <authorList>
            <person name="Tsai I.J."/>
        </authorList>
    </citation>
    <scope>NUCLEOTIDE SEQUENCE</scope>
    <source>
        <strain evidence="4">CCC161011</strain>
    </source>
</reference>
<dbReference type="OrthoDB" id="5985073at2759"/>
<feature type="domain" description="WSC" evidence="3">
    <location>
        <begin position="142"/>
        <end position="236"/>
    </location>
</feature>
<dbReference type="PANTHER" id="PTHR45964:SF5">
    <property type="entry name" value="WSCD FAMILY MEMBER CG9164"/>
    <property type="match status" value="1"/>
</dbReference>
<proteinExistence type="predicted"/>
<keyword evidence="2" id="KW-0732">Signal</keyword>
<keyword evidence="5" id="KW-1185">Reference proteome</keyword>
<dbReference type="AlphaFoldDB" id="A0A8H6X594"/>
<dbReference type="Proteomes" id="UP000620124">
    <property type="component" value="Unassembled WGS sequence"/>
</dbReference>
<dbReference type="EMBL" id="JACAZI010000026">
    <property type="protein sequence ID" value="KAF7334401.1"/>
    <property type="molecule type" value="Genomic_DNA"/>
</dbReference>
<keyword evidence="1" id="KW-0677">Repeat</keyword>
<comment type="caution">
    <text evidence="4">The sequence shown here is derived from an EMBL/GenBank/DDBJ whole genome shotgun (WGS) entry which is preliminary data.</text>
</comment>